<reference evidence="2 3" key="1">
    <citation type="journal article" date="2024" name="IMA Fungus">
        <title>IMA Genome - F19 : A genome assembly and annotation guide to empower mycologists, including annotated draft genome sequences of Ceratocystis pirilliformis, Diaporthe australafricana, Fusarium ophioides, Paecilomyces lecythidis, and Sporothrix stenoceras.</title>
        <authorList>
            <person name="Aylward J."/>
            <person name="Wilson A.M."/>
            <person name="Visagie C.M."/>
            <person name="Spraker J."/>
            <person name="Barnes I."/>
            <person name="Buitendag C."/>
            <person name="Ceriani C."/>
            <person name="Del Mar Angel L."/>
            <person name="du Plessis D."/>
            <person name="Fuchs T."/>
            <person name="Gasser K."/>
            <person name="Kramer D."/>
            <person name="Li W."/>
            <person name="Munsamy K."/>
            <person name="Piso A."/>
            <person name="Price J.L."/>
            <person name="Sonnekus B."/>
            <person name="Thomas C."/>
            <person name="van der Nest A."/>
            <person name="van Dijk A."/>
            <person name="van Heerden A."/>
            <person name="van Vuuren N."/>
            <person name="Yilmaz N."/>
            <person name="Duong T.A."/>
            <person name="van der Merwe N.A."/>
            <person name="Wingfield M.J."/>
            <person name="Wingfield B.D."/>
        </authorList>
    </citation>
    <scope>NUCLEOTIDE SEQUENCE [LARGE SCALE GENOMIC DNA]</scope>
    <source>
        <strain evidence="2 3">CMW 12675</strain>
    </source>
</reference>
<accession>A0ABR3ZEK0</accession>
<dbReference type="InterPro" id="IPR008972">
    <property type="entry name" value="Cupredoxin"/>
</dbReference>
<gene>
    <name evidence="2" type="ORF">Cpir12675_001597</name>
</gene>
<sequence length="162" mass="17125">MLAGATTSVMALSLPKNKEPTTIVVTLNDNGFQPNEFEARVRDSIEFRISGSSGSVVQSAFNVPCELRHAGFASGMFETNGAETSKVFVVPITNNKPIAFYNGAADRCNAYGHVGVINGMNNGEESFSAFKAKALAFKGTAENPSDTRGGEFKPPSANPAKD</sequence>
<dbReference type="Proteomes" id="UP001583280">
    <property type="component" value="Unassembled WGS sequence"/>
</dbReference>
<dbReference type="PANTHER" id="PTHR34883">
    <property type="entry name" value="SERINE-RICH PROTEIN, PUTATIVE-RELATED-RELATED"/>
    <property type="match status" value="1"/>
</dbReference>
<evidence type="ECO:0000256" key="1">
    <source>
        <dbReference type="SAM" id="MobiDB-lite"/>
    </source>
</evidence>
<keyword evidence="3" id="KW-1185">Reference proteome</keyword>
<dbReference type="PANTHER" id="PTHR34883:SF15">
    <property type="entry name" value="EXTRACELLULAR SERINE-RICH PROTEIN"/>
    <property type="match status" value="1"/>
</dbReference>
<dbReference type="InterPro" id="IPR052953">
    <property type="entry name" value="Ser-rich/MCO-related"/>
</dbReference>
<dbReference type="SUPFAM" id="SSF49503">
    <property type="entry name" value="Cupredoxins"/>
    <property type="match status" value="1"/>
</dbReference>
<evidence type="ECO:0000313" key="2">
    <source>
        <dbReference type="EMBL" id="KAL1899041.1"/>
    </source>
</evidence>
<comment type="caution">
    <text evidence="2">The sequence shown here is derived from an EMBL/GenBank/DDBJ whole genome shotgun (WGS) entry which is preliminary data.</text>
</comment>
<evidence type="ECO:0008006" key="4">
    <source>
        <dbReference type="Google" id="ProtNLM"/>
    </source>
</evidence>
<feature type="region of interest" description="Disordered" evidence="1">
    <location>
        <begin position="140"/>
        <end position="162"/>
    </location>
</feature>
<dbReference type="EMBL" id="JAWDJO010000026">
    <property type="protein sequence ID" value="KAL1899041.1"/>
    <property type="molecule type" value="Genomic_DNA"/>
</dbReference>
<proteinExistence type="predicted"/>
<organism evidence="2 3">
    <name type="scientific">Ceratocystis pirilliformis</name>
    <dbReference type="NCBI Taxonomy" id="259994"/>
    <lineage>
        <taxon>Eukaryota</taxon>
        <taxon>Fungi</taxon>
        <taxon>Dikarya</taxon>
        <taxon>Ascomycota</taxon>
        <taxon>Pezizomycotina</taxon>
        <taxon>Sordariomycetes</taxon>
        <taxon>Hypocreomycetidae</taxon>
        <taxon>Microascales</taxon>
        <taxon>Ceratocystidaceae</taxon>
        <taxon>Ceratocystis</taxon>
    </lineage>
</organism>
<protein>
    <recommendedName>
        <fullName evidence="4">Extracellular serine-rich protein</fullName>
    </recommendedName>
</protein>
<name>A0ABR3ZEK0_9PEZI</name>
<evidence type="ECO:0000313" key="3">
    <source>
        <dbReference type="Proteomes" id="UP001583280"/>
    </source>
</evidence>